<dbReference type="Proteomes" id="UP000460272">
    <property type="component" value="Unassembled WGS sequence"/>
</dbReference>
<dbReference type="AlphaFoldDB" id="A0A6P2BWG6"/>
<evidence type="ECO:0000313" key="2">
    <source>
        <dbReference type="EMBL" id="TVZ03260.1"/>
    </source>
</evidence>
<accession>A0A6P2BWG6</accession>
<dbReference type="SMART" id="SM00530">
    <property type="entry name" value="HTH_XRE"/>
    <property type="match status" value="1"/>
</dbReference>
<gene>
    <name evidence="2" type="ORF">EAS64_22820</name>
</gene>
<evidence type="ECO:0000313" key="3">
    <source>
        <dbReference type="Proteomes" id="UP000460272"/>
    </source>
</evidence>
<evidence type="ECO:0000259" key="1">
    <source>
        <dbReference type="PROSITE" id="PS50943"/>
    </source>
</evidence>
<dbReference type="OrthoDB" id="5177725at2"/>
<dbReference type="RefSeq" id="WP_145855855.1">
    <property type="nucleotide sequence ID" value="NZ_RPFW01000004.1"/>
</dbReference>
<organism evidence="2 3">
    <name type="scientific">Trebonia kvetii</name>
    <dbReference type="NCBI Taxonomy" id="2480626"/>
    <lineage>
        <taxon>Bacteria</taxon>
        <taxon>Bacillati</taxon>
        <taxon>Actinomycetota</taxon>
        <taxon>Actinomycetes</taxon>
        <taxon>Streptosporangiales</taxon>
        <taxon>Treboniaceae</taxon>
        <taxon>Trebonia</taxon>
    </lineage>
</organism>
<protein>
    <submittedName>
        <fullName evidence="2">XRE family transcriptional regulator</fullName>
    </submittedName>
</protein>
<dbReference type="InterPro" id="IPR001387">
    <property type="entry name" value="Cro/C1-type_HTH"/>
</dbReference>
<dbReference type="InterPro" id="IPR010982">
    <property type="entry name" value="Lambda_DNA-bd_dom_sf"/>
</dbReference>
<reference evidence="2 3" key="1">
    <citation type="submission" date="2018-11" db="EMBL/GenBank/DDBJ databases">
        <title>Trebonia kvetii gen.nov., sp.nov., a novel acidophilic actinobacterium, and proposal of the new actinobacterial family Treboniaceae fam. nov.</title>
        <authorList>
            <person name="Rapoport D."/>
            <person name="Sagova-Mareckova M."/>
            <person name="Sedlacek I."/>
            <person name="Provaznik J."/>
            <person name="Kralova S."/>
            <person name="Pavlinic D."/>
            <person name="Benes V."/>
            <person name="Kopecky J."/>
        </authorList>
    </citation>
    <scope>NUCLEOTIDE SEQUENCE [LARGE SCALE GENOMIC DNA]</scope>
    <source>
        <strain evidence="2 3">15Tr583</strain>
    </source>
</reference>
<dbReference type="Pfam" id="PF13560">
    <property type="entry name" value="HTH_31"/>
    <property type="match status" value="1"/>
</dbReference>
<name>A0A6P2BWG6_9ACTN</name>
<dbReference type="EMBL" id="RPFW01000004">
    <property type="protein sequence ID" value="TVZ03260.1"/>
    <property type="molecule type" value="Genomic_DNA"/>
</dbReference>
<dbReference type="InterPro" id="IPR043917">
    <property type="entry name" value="DUF5753"/>
</dbReference>
<sequence>MTTGPTVRRRRLGTELRKLREASGYKLEEVALQLGVAPSTLSRIETGKAPTKSAYLSQMLEAYGVDDPAQRQILVDMAREGHRKGWWAAYDDVLPSGFDIYVGLEAETTAVRGYEISVVHGLLQTPDYARGVLREMFPRHPLDQIERMVDLRLERQRRFDEDPPLELWAILDEAAIRRPVGGPTVMRRQLKHLIEMAERPGLTVQVLPFSCGAHAGHGGAFSILEFPSRTDAEVVYVESVAGIIYLEKDRDVRARAEAFDRLRAAALAPGASADLIEQVAQELI</sequence>
<feature type="domain" description="HTH cro/C1-type" evidence="1">
    <location>
        <begin position="16"/>
        <end position="71"/>
    </location>
</feature>
<proteinExistence type="predicted"/>
<dbReference type="PROSITE" id="PS50943">
    <property type="entry name" value="HTH_CROC1"/>
    <property type="match status" value="1"/>
</dbReference>
<dbReference type="CDD" id="cd00093">
    <property type="entry name" value="HTH_XRE"/>
    <property type="match status" value="1"/>
</dbReference>
<dbReference type="Pfam" id="PF19054">
    <property type="entry name" value="DUF5753"/>
    <property type="match status" value="1"/>
</dbReference>
<comment type="caution">
    <text evidence="2">The sequence shown here is derived from an EMBL/GenBank/DDBJ whole genome shotgun (WGS) entry which is preliminary data.</text>
</comment>
<keyword evidence="3" id="KW-1185">Reference proteome</keyword>
<dbReference type="Gene3D" id="1.10.260.40">
    <property type="entry name" value="lambda repressor-like DNA-binding domains"/>
    <property type="match status" value="1"/>
</dbReference>
<dbReference type="SUPFAM" id="SSF47413">
    <property type="entry name" value="lambda repressor-like DNA-binding domains"/>
    <property type="match status" value="1"/>
</dbReference>
<dbReference type="GO" id="GO:0003677">
    <property type="term" value="F:DNA binding"/>
    <property type="evidence" value="ECO:0007669"/>
    <property type="project" value="InterPro"/>
</dbReference>